<protein>
    <submittedName>
        <fullName evidence="2">Uncharacterized protein</fullName>
    </submittedName>
</protein>
<dbReference type="AlphaFoldDB" id="A0A7L8A0X3"/>
<dbReference type="RefSeq" id="WP_191169286.1">
    <property type="nucleotide sequence ID" value="NZ_CP061861.1"/>
</dbReference>
<dbReference type="EMBL" id="CP061854">
    <property type="protein sequence ID" value="QOD55590.1"/>
    <property type="molecule type" value="Genomic_DNA"/>
</dbReference>
<proteinExistence type="predicted"/>
<evidence type="ECO:0000313" key="2">
    <source>
        <dbReference type="EMBL" id="QOD55590.1"/>
    </source>
</evidence>
<feature type="chain" id="PRO_5032971082" evidence="1">
    <location>
        <begin position="20"/>
        <end position="178"/>
    </location>
</feature>
<evidence type="ECO:0000256" key="1">
    <source>
        <dbReference type="SAM" id="SignalP"/>
    </source>
</evidence>
<name>A0A7L8A0X3_PHODP</name>
<gene>
    <name evidence="2" type="ORF">IC627_09560</name>
</gene>
<evidence type="ECO:0000313" key="3">
    <source>
        <dbReference type="Proteomes" id="UP000516656"/>
    </source>
</evidence>
<feature type="signal peptide" evidence="1">
    <location>
        <begin position="1"/>
        <end position="19"/>
    </location>
</feature>
<accession>A0A7L8A0X3</accession>
<reference evidence="2 3" key="1">
    <citation type="submission" date="2020-09" db="EMBL/GenBank/DDBJ databases">
        <title>Complete, closed and curated genome sequences of Photobacterium damselae subsp. piscicida isolates from Australia indicate localised evolution and additional plasmid-borne pathogenicity mechanisms.</title>
        <authorList>
            <person name="Baseggio L."/>
            <person name="Silayeva O."/>
            <person name="Buller N."/>
            <person name="Landos M."/>
            <person name="Engelstaedter J."/>
            <person name="Barnes A.C."/>
        </authorList>
    </citation>
    <scope>NUCLEOTIDE SEQUENCE [LARGE SCALE GENOMIC DNA]</scope>
    <source>
        <strain evidence="2 3">AS-16-0540-1</strain>
    </source>
</reference>
<organism evidence="2 3">
    <name type="scientific">Photobacterium damsela subsp. piscicida</name>
    <name type="common">Pasteurella piscicida</name>
    <dbReference type="NCBI Taxonomy" id="38294"/>
    <lineage>
        <taxon>Bacteria</taxon>
        <taxon>Pseudomonadati</taxon>
        <taxon>Pseudomonadota</taxon>
        <taxon>Gammaproteobacteria</taxon>
        <taxon>Vibrionales</taxon>
        <taxon>Vibrionaceae</taxon>
        <taxon>Photobacterium</taxon>
    </lineage>
</organism>
<keyword evidence="1" id="KW-0732">Signal</keyword>
<sequence length="178" mass="20698">MKLKLLTIIAALSTSTAFAETCEKVLEKQNEYGQSFLNGLTLESIDHRTIGYPELKFSDFYNESMQIVGQKQIRMYEVEEDGSVVKFKNNYNRYTDRENMGEYYKGRTYQVIVEKVSETEFDVSFYKARTEGGARSLKYIFDKDMSKNLIQGDDKSMPIRYKATDESLQRVKTLKCSE</sequence>
<dbReference type="Proteomes" id="UP000516656">
    <property type="component" value="Chromosome 1"/>
</dbReference>